<feature type="transmembrane region" description="Helical" evidence="7">
    <location>
        <begin position="307"/>
        <end position="326"/>
    </location>
</feature>
<dbReference type="GO" id="GO:0005886">
    <property type="term" value="C:plasma membrane"/>
    <property type="evidence" value="ECO:0007669"/>
    <property type="project" value="UniProtKB-SubCell"/>
</dbReference>
<dbReference type="PROSITE" id="PS50850">
    <property type="entry name" value="MFS"/>
    <property type="match status" value="1"/>
</dbReference>
<feature type="transmembrane region" description="Helical" evidence="7">
    <location>
        <begin position="59"/>
        <end position="77"/>
    </location>
</feature>
<dbReference type="Gene3D" id="1.20.1250.20">
    <property type="entry name" value="MFS general substrate transporter like domains"/>
    <property type="match status" value="1"/>
</dbReference>
<evidence type="ECO:0000313" key="10">
    <source>
        <dbReference type="Proteomes" id="UP000270342"/>
    </source>
</evidence>
<dbReference type="PRINTS" id="PR01035">
    <property type="entry name" value="TCRTETA"/>
</dbReference>
<feature type="domain" description="Major facilitator superfamily (MFS) profile" evidence="8">
    <location>
        <begin position="23"/>
        <end position="397"/>
    </location>
</feature>
<dbReference type="InterPro" id="IPR011701">
    <property type="entry name" value="MFS"/>
</dbReference>
<dbReference type="SUPFAM" id="SSF103473">
    <property type="entry name" value="MFS general substrate transporter"/>
    <property type="match status" value="1"/>
</dbReference>
<dbReference type="CDD" id="cd17472">
    <property type="entry name" value="MFS_YajR_like"/>
    <property type="match status" value="1"/>
</dbReference>
<dbReference type="InterPro" id="IPR050171">
    <property type="entry name" value="MFS_Transporters"/>
</dbReference>
<sequence>MSQTTFTPQAASRMSPQEVRSSASLAAVIGLRMLGLFMIIPVFTIYARTVPGGENATTVGIAIGIYGFVQALFYIPYGSLSDFLGRKVVIAIGLAIFAVGSVVAALAHDMNGLIVGRAIQGLGAVSSAVIAFVADLTSEANRTKAMAMVGGFIGISYAIAIVSAPVLFGWIGMSGIFMLIAALAVLAIAVVIWIVPTPDARPVHRKAPFSTVLRNVELLRLNVGVFALHATQIALFVVIPRALVAAGLPVAHHWQMYLPVMGLTFVLMVPAVIVAEKYGKMKPVLLGAIALLLLGQVLLAAEPHTLWLVATFLFIYFLGFNILEACQPSLVSKLAPGERKGAAMGVYNTTQSLGYAVGGAGGGWVLAHWNANAVFGACSVLVFVWLIIAAGMAPPPQRGHGGATTGQH</sequence>
<organism evidence="9 10">
    <name type="scientific">Pararobbsia silviterrae</name>
    <dbReference type="NCBI Taxonomy" id="1792498"/>
    <lineage>
        <taxon>Bacteria</taxon>
        <taxon>Pseudomonadati</taxon>
        <taxon>Pseudomonadota</taxon>
        <taxon>Betaproteobacteria</taxon>
        <taxon>Burkholderiales</taxon>
        <taxon>Burkholderiaceae</taxon>
        <taxon>Pararobbsia</taxon>
    </lineage>
</organism>
<dbReference type="EMBL" id="RBZU01000001">
    <property type="protein sequence ID" value="RKP58851.1"/>
    <property type="molecule type" value="Genomic_DNA"/>
</dbReference>
<keyword evidence="3" id="KW-1003">Cell membrane</keyword>
<dbReference type="Proteomes" id="UP000270342">
    <property type="component" value="Unassembled WGS sequence"/>
</dbReference>
<evidence type="ECO:0000313" key="9">
    <source>
        <dbReference type="EMBL" id="RKP58851.1"/>
    </source>
</evidence>
<gene>
    <name evidence="9" type="ORF">D7S86_02675</name>
</gene>
<keyword evidence="10" id="KW-1185">Reference proteome</keyword>
<evidence type="ECO:0000256" key="3">
    <source>
        <dbReference type="ARBA" id="ARBA00022475"/>
    </source>
</evidence>
<comment type="subcellular location">
    <subcellularLocation>
        <location evidence="1">Cell membrane</location>
        <topology evidence="1">Multi-pass membrane protein</topology>
    </subcellularLocation>
</comment>
<feature type="transmembrane region" description="Helical" evidence="7">
    <location>
        <begin position="256"/>
        <end position="275"/>
    </location>
</feature>
<feature type="transmembrane region" description="Helical" evidence="7">
    <location>
        <begin position="114"/>
        <end position="134"/>
    </location>
</feature>
<dbReference type="InterPro" id="IPR001958">
    <property type="entry name" value="Tet-R_TetA/multi-R_MdtG-like"/>
</dbReference>
<proteinExistence type="predicted"/>
<dbReference type="GO" id="GO:0022857">
    <property type="term" value="F:transmembrane transporter activity"/>
    <property type="evidence" value="ECO:0007669"/>
    <property type="project" value="InterPro"/>
</dbReference>
<feature type="transmembrane region" description="Helical" evidence="7">
    <location>
        <begin position="346"/>
        <end position="367"/>
    </location>
</feature>
<feature type="transmembrane region" description="Helical" evidence="7">
    <location>
        <begin position="176"/>
        <end position="197"/>
    </location>
</feature>
<dbReference type="PANTHER" id="PTHR23517:SF2">
    <property type="entry name" value="MULTIDRUG RESISTANCE PROTEIN MDTH"/>
    <property type="match status" value="1"/>
</dbReference>
<feature type="transmembrane region" description="Helical" evidence="7">
    <location>
        <begin position="23"/>
        <end position="47"/>
    </location>
</feature>
<keyword evidence="4 7" id="KW-0812">Transmembrane</keyword>
<dbReference type="AlphaFoldDB" id="A0A494Y825"/>
<name>A0A494Y825_9BURK</name>
<feature type="transmembrane region" description="Helical" evidence="7">
    <location>
        <begin position="146"/>
        <end position="170"/>
    </location>
</feature>
<feature type="transmembrane region" description="Helical" evidence="7">
    <location>
        <begin position="89"/>
        <end position="108"/>
    </location>
</feature>
<keyword evidence="6 7" id="KW-0472">Membrane</keyword>
<dbReference type="PANTHER" id="PTHR23517">
    <property type="entry name" value="RESISTANCE PROTEIN MDTM, PUTATIVE-RELATED-RELATED"/>
    <property type="match status" value="1"/>
</dbReference>
<evidence type="ECO:0000256" key="1">
    <source>
        <dbReference type="ARBA" id="ARBA00004651"/>
    </source>
</evidence>
<reference evidence="9 10" key="1">
    <citation type="submission" date="2018-10" db="EMBL/GenBank/DDBJ databases">
        <title>Robbsia sp. DHC34, isolated from soil.</title>
        <authorList>
            <person name="Gao Z.-H."/>
            <person name="Qiu L.-H."/>
        </authorList>
    </citation>
    <scope>NUCLEOTIDE SEQUENCE [LARGE SCALE GENOMIC DNA]</scope>
    <source>
        <strain evidence="9 10">DHC34</strain>
    </source>
</reference>
<evidence type="ECO:0000259" key="8">
    <source>
        <dbReference type="PROSITE" id="PS50850"/>
    </source>
</evidence>
<evidence type="ECO:0000256" key="4">
    <source>
        <dbReference type="ARBA" id="ARBA00022692"/>
    </source>
</evidence>
<evidence type="ECO:0000256" key="6">
    <source>
        <dbReference type="ARBA" id="ARBA00023136"/>
    </source>
</evidence>
<dbReference type="InterPro" id="IPR020846">
    <property type="entry name" value="MFS_dom"/>
</dbReference>
<dbReference type="Pfam" id="PF07690">
    <property type="entry name" value="MFS_1"/>
    <property type="match status" value="1"/>
</dbReference>
<keyword evidence="5 7" id="KW-1133">Transmembrane helix</keyword>
<feature type="transmembrane region" description="Helical" evidence="7">
    <location>
        <begin position="218"/>
        <end position="244"/>
    </location>
</feature>
<evidence type="ECO:0000256" key="2">
    <source>
        <dbReference type="ARBA" id="ARBA00022448"/>
    </source>
</evidence>
<feature type="transmembrane region" description="Helical" evidence="7">
    <location>
        <begin position="284"/>
        <end position="301"/>
    </location>
</feature>
<dbReference type="OrthoDB" id="9764259at2"/>
<accession>A0A494Y825</accession>
<protein>
    <submittedName>
        <fullName evidence="9">MFS transporter</fullName>
    </submittedName>
</protein>
<evidence type="ECO:0000256" key="5">
    <source>
        <dbReference type="ARBA" id="ARBA00022989"/>
    </source>
</evidence>
<keyword evidence="2" id="KW-0813">Transport</keyword>
<comment type="caution">
    <text evidence="9">The sequence shown here is derived from an EMBL/GenBank/DDBJ whole genome shotgun (WGS) entry which is preliminary data.</text>
</comment>
<feature type="transmembrane region" description="Helical" evidence="7">
    <location>
        <begin position="373"/>
        <end position="393"/>
    </location>
</feature>
<dbReference type="InterPro" id="IPR036259">
    <property type="entry name" value="MFS_trans_sf"/>
</dbReference>
<evidence type="ECO:0000256" key="7">
    <source>
        <dbReference type="SAM" id="Phobius"/>
    </source>
</evidence>